<reference evidence="1" key="1">
    <citation type="journal article" date="2022" name="bioRxiv">
        <title>Sequencing and chromosome-scale assembly of the giantPleurodeles waltlgenome.</title>
        <authorList>
            <person name="Brown T."/>
            <person name="Elewa A."/>
            <person name="Iarovenko S."/>
            <person name="Subramanian E."/>
            <person name="Araus A.J."/>
            <person name="Petzold A."/>
            <person name="Susuki M."/>
            <person name="Suzuki K.-i.T."/>
            <person name="Hayashi T."/>
            <person name="Toyoda A."/>
            <person name="Oliveira C."/>
            <person name="Osipova E."/>
            <person name="Leigh N.D."/>
            <person name="Simon A."/>
            <person name="Yun M.H."/>
        </authorList>
    </citation>
    <scope>NUCLEOTIDE SEQUENCE</scope>
    <source>
        <strain evidence="1">20211129_DDA</strain>
        <tissue evidence="1">Liver</tissue>
    </source>
</reference>
<protein>
    <submittedName>
        <fullName evidence="1">Uncharacterized protein</fullName>
    </submittedName>
</protein>
<dbReference type="EMBL" id="JANPWB010000010">
    <property type="protein sequence ID" value="KAJ1140997.1"/>
    <property type="molecule type" value="Genomic_DNA"/>
</dbReference>
<evidence type="ECO:0000313" key="2">
    <source>
        <dbReference type="Proteomes" id="UP001066276"/>
    </source>
</evidence>
<name>A0AAV7QKC1_PLEWA</name>
<accession>A0AAV7QKC1</accession>
<dbReference type="Proteomes" id="UP001066276">
    <property type="component" value="Chromosome 6"/>
</dbReference>
<comment type="caution">
    <text evidence="1">The sequence shown here is derived from an EMBL/GenBank/DDBJ whole genome shotgun (WGS) entry which is preliminary data.</text>
</comment>
<proteinExistence type="predicted"/>
<evidence type="ECO:0000313" key="1">
    <source>
        <dbReference type="EMBL" id="KAJ1140997.1"/>
    </source>
</evidence>
<organism evidence="1 2">
    <name type="scientific">Pleurodeles waltl</name>
    <name type="common">Iberian ribbed newt</name>
    <dbReference type="NCBI Taxonomy" id="8319"/>
    <lineage>
        <taxon>Eukaryota</taxon>
        <taxon>Metazoa</taxon>
        <taxon>Chordata</taxon>
        <taxon>Craniata</taxon>
        <taxon>Vertebrata</taxon>
        <taxon>Euteleostomi</taxon>
        <taxon>Amphibia</taxon>
        <taxon>Batrachia</taxon>
        <taxon>Caudata</taxon>
        <taxon>Salamandroidea</taxon>
        <taxon>Salamandridae</taxon>
        <taxon>Pleurodelinae</taxon>
        <taxon>Pleurodeles</taxon>
    </lineage>
</organism>
<keyword evidence="2" id="KW-1185">Reference proteome</keyword>
<gene>
    <name evidence="1" type="ORF">NDU88_007334</name>
</gene>
<dbReference type="AlphaFoldDB" id="A0AAV7QKC1"/>
<sequence>MAYRRAWEEFLSLRAARRPHDEQGCLQRTYDAVSFIMSNIDKKIMATTIAGKLADLSLYGNLFWEYEPSAEEMGSRLLQRWAKEKQTTRSARDPISIKVLIVIGITRIKRMPMLRCSRDSSTTVGSIVLRFYINRKQELAKPIDLTGSRRDYVKRTHVQTGKASTLLTRILRDGDRGTPETALRDPAGHIRYS</sequence>